<feature type="compositionally biased region" description="Polar residues" evidence="1">
    <location>
        <begin position="24"/>
        <end position="35"/>
    </location>
</feature>
<dbReference type="EMBL" id="DRGM01000194">
    <property type="protein sequence ID" value="HEA18680.1"/>
    <property type="molecule type" value="Genomic_DNA"/>
</dbReference>
<dbReference type="Proteomes" id="UP000886188">
    <property type="component" value="Unassembled WGS sequence"/>
</dbReference>
<feature type="chain" id="PRO_5031362529" description="PKD domain-containing protein" evidence="2">
    <location>
        <begin position="21"/>
        <end position="540"/>
    </location>
</feature>
<gene>
    <name evidence="3" type="ORF">ENH88_19970</name>
</gene>
<dbReference type="PROSITE" id="PS51257">
    <property type="entry name" value="PROKAR_LIPOPROTEIN"/>
    <property type="match status" value="1"/>
</dbReference>
<name>A0A7V1GG93_9GAMM</name>
<dbReference type="InterPro" id="IPR013783">
    <property type="entry name" value="Ig-like_fold"/>
</dbReference>
<dbReference type="Gene3D" id="2.60.40.10">
    <property type="entry name" value="Immunoglobulins"/>
    <property type="match status" value="3"/>
</dbReference>
<comment type="caution">
    <text evidence="3">The sequence shown here is derived from an EMBL/GenBank/DDBJ whole genome shotgun (WGS) entry which is preliminary data.</text>
</comment>
<accession>A0A7V1GG93</accession>
<evidence type="ECO:0000256" key="2">
    <source>
        <dbReference type="SAM" id="SignalP"/>
    </source>
</evidence>
<sequence length="540" mass="58512">MNKKLIVLALFLGVTLTACGGSGSSTKPQVENNNLSDSDKDTSTDSSTGSGAITAKINPIQSVYTGSTVRLVGTSSTVPAISSVDWSIIEKPENSSAKIANNSSLMSEFVADIAGTYQIQLIIKSGSKESIATASVSISDKPIEPKNHAPTAVITPFEEKVGKNKQVTLSGKNSSDPDGDNIYYKWQVTSANNALDFFLASPKGQSAGFEGRDYGIFTISLTVHDGKAYSETVTKQIEVYDDRPELVASFDAPETAEVNEFINLDAKDSMQYNFATPMFSFDSIPPTSKVTLAYTMSYISFFIPDVAGEYKVRFTLKDRNSDRTESIVKTITVSEEQSDAGKTAISFSTDRNAPPALNVVPSPLLNTFIQSEQLFYAEVQDPEGAQVELNWKWLNRPANSQAGIIAEAGSRARARFDVAGFYILQVAASDGENTTNRFVAIKVEDPDNSAPIIIDVEMFGNKIKGSNLTLKAHAYDKETDPITYTWLVLLPNGRVASIGNETSDTAILPLVSTGNYQVLVYAKDDIAPYSSHKRITFIVE</sequence>
<evidence type="ECO:0008006" key="4">
    <source>
        <dbReference type="Google" id="ProtNLM"/>
    </source>
</evidence>
<evidence type="ECO:0000313" key="3">
    <source>
        <dbReference type="EMBL" id="HEA18680.1"/>
    </source>
</evidence>
<dbReference type="RefSeq" id="WP_304185004.1">
    <property type="nucleotide sequence ID" value="NZ_DRGM01000194.1"/>
</dbReference>
<reference evidence="3" key="1">
    <citation type="journal article" date="2020" name="mSystems">
        <title>Genome- and Community-Level Interaction Insights into Carbon Utilization and Element Cycling Functions of Hydrothermarchaeota in Hydrothermal Sediment.</title>
        <authorList>
            <person name="Zhou Z."/>
            <person name="Liu Y."/>
            <person name="Xu W."/>
            <person name="Pan J."/>
            <person name="Luo Z.H."/>
            <person name="Li M."/>
        </authorList>
    </citation>
    <scope>NUCLEOTIDE SEQUENCE [LARGE SCALE GENOMIC DNA]</scope>
    <source>
        <strain evidence="3">HyVt-346</strain>
    </source>
</reference>
<dbReference type="SUPFAM" id="SSF49299">
    <property type="entry name" value="PKD domain"/>
    <property type="match status" value="1"/>
</dbReference>
<feature type="region of interest" description="Disordered" evidence="1">
    <location>
        <begin position="23"/>
        <end position="51"/>
    </location>
</feature>
<evidence type="ECO:0000256" key="1">
    <source>
        <dbReference type="SAM" id="MobiDB-lite"/>
    </source>
</evidence>
<dbReference type="InterPro" id="IPR035986">
    <property type="entry name" value="PKD_dom_sf"/>
</dbReference>
<dbReference type="AlphaFoldDB" id="A0A7V1GG93"/>
<keyword evidence="2" id="KW-0732">Signal</keyword>
<feature type="signal peptide" evidence="2">
    <location>
        <begin position="1"/>
        <end position="20"/>
    </location>
</feature>
<organism evidence="3">
    <name type="scientific">Pseudoalteromonas prydzensis</name>
    <dbReference type="NCBI Taxonomy" id="182141"/>
    <lineage>
        <taxon>Bacteria</taxon>
        <taxon>Pseudomonadati</taxon>
        <taxon>Pseudomonadota</taxon>
        <taxon>Gammaproteobacteria</taxon>
        <taxon>Alteromonadales</taxon>
        <taxon>Pseudoalteromonadaceae</taxon>
        <taxon>Pseudoalteromonas</taxon>
    </lineage>
</organism>
<proteinExistence type="predicted"/>
<protein>
    <recommendedName>
        <fullName evidence="4">PKD domain-containing protein</fullName>
    </recommendedName>
</protein>